<feature type="compositionally biased region" description="Polar residues" evidence="1">
    <location>
        <begin position="252"/>
        <end position="262"/>
    </location>
</feature>
<feature type="compositionally biased region" description="Basic and acidic residues" evidence="1">
    <location>
        <begin position="220"/>
        <end position="230"/>
    </location>
</feature>
<reference evidence="2" key="1">
    <citation type="submission" date="2020-11" db="EMBL/GenBank/DDBJ databases">
        <authorList>
            <person name="Tran Van P."/>
        </authorList>
    </citation>
    <scope>NUCLEOTIDE SEQUENCE</scope>
</reference>
<feature type="region of interest" description="Disordered" evidence="1">
    <location>
        <begin position="1"/>
        <end position="20"/>
    </location>
</feature>
<gene>
    <name evidence="2" type="ORF">TCMB3V08_LOCUS9835</name>
</gene>
<feature type="region of interest" description="Disordered" evidence="1">
    <location>
        <begin position="192"/>
        <end position="269"/>
    </location>
</feature>
<feature type="compositionally biased region" description="Low complexity" evidence="1">
    <location>
        <begin position="10"/>
        <end position="20"/>
    </location>
</feature>
<accession>A0A7R9PBS0</accession>
<feature type="compositionally biased region" description="Polar residues" evidence="1">
    <location>
        <begin position="233"/>
        <end position="244"/>
    </location>
</feature>
<feature type="compositionally biased region" description="Polar residues" evidence="1">
    <location>
        <begin position="200"/>
        <end position="211"/>
    </location>
</feature>
<dbReference type="AlphaFoldDB" id="A0A7R9PBS0"/>
<proteinExistence type="predicted"/>
<sequence length="354" mass="39391">MVLFNEVNPSTESLEETSSTSGPILLHMNRYGWPAQDPQFQNAQQNVNSNSPQGVDIRSEYAYHNSPNRPVQEFSHENGFLLPSRPQPHHNGALHMSPSTNQVPDRQTTFEGTSQHRINSAVQHSNTGRNTETRCSGHVNDHINKVAESVQNSRASRQTNFRNSGSIVEQDIPPLWLTRSVDDCSPERNIAQRQAEKVPTSIQTEQQQRTPSFPPRSRLPTHDRQHESHRSRNNSQAQNNCSESSNHRIEQSTRAVPSNLSQDPPRLDEGIIFPDSKQFIPNVANGEPSCANGTTFCVDLDNYPRVRGSLLAVLGEPSPPSLLPSEQTDKRTLMSASCACCQAHSKTCACDRCS</sequence>
<organism evidence="2">
    <name type="scientific">Timema californicum</name>
    <name type="common">California timema</name>
    <name type="synonym">Walking stick</name>
    <dbReference type="NCBI Taxonomy" id="61474"/>
    <lineage>
        <taxon>Eukaryota</taxon>
        <taxon>Metazoa</taxon>
        <taxon>Ecdysozoa</taxon>
        <taxon>Arthropoda</taxon>
        <taxon>Hexapoda</taxon>
        <taxon>Insecta</taxon>
        <taxon>Pterygota</taxon>
        <taxon>Neoptera</taxon>
        <taxon>Polyneoptera</taxon>
        <taxon>Phasmatodea</taxon>
        <taxon>Timematodea</taxon>
        <taxon>Timematoidea</taxon>
        <taxon>Timematidae</taxon>
        <taxon>Timema</taxon>
    </lineage>
</organism>
<name>A0A7R9PBS0_TIMCA</name>
<dbReference type="EMBL" id="OE185372">
    <property type="protein sequence ID" value="CAD7577282.1"/>
    <property type="molecule type" value="Genomic_DNA"/>
</dbReference>
<evidence type="ECO:0000313" key="2">
    <source>
        <dbReference type="EMBL" id="CAD7577282.1"/>
    </source>
</evidence>
<protein>
    <submittedName>
        <fullName evidence="2">(California timema) hypothetical protein</fullName>
    </submittedName>
</protein>
<evidence type="ECO:0000256" key="1">
    <source>
        <dbReference type="SAM" id="MobiDB-lite"/>
    </source>
</evidence>